<comment type="caution">
    <text evidence="2">The sequence shown here is derived from an EMBL/GenBank/DDBJ whole genome shotgun (WGS) entry which is preliminary data.</text>
</comment>
<organism evidence="2">
    <name type="scientific">marine sediment metagenome</name>
    <dbReference type="NCBI Taxonomy" id="412755"/>
    <lineage>
        <taxon>unclassified sequences</taxon>
        <taxon>metagenomes</taxon>
        <taxon>ecological metagenomes</taxon>
    </lineage>
</organism>
<dbReference type="AlphaFoldDB" id="A0A0F8X4M4"/>
<name>A0A0F8X4M4_9ZZZZ</name>
<accession>A0A0F8X4M4</accession>
<protein>
    <submittedName>
        <fullName evidence="2">Uncharacterized protein</fullName>
    </submittedName>
</protein>
<sequence length="46" mass="5238">MSEGRLQFRGLPAIAAALLTRKSRQKQQDLAGQLERAEKERKNIDD</sequence>
<feature type="compositionally biased region" description="Basic and acidic residues" evidence="1">
    <location>
        <begin position="35"/>
        <end position="46"/>
    </location>
</feature>
<dbReference type="EMBL" id="LAZR01061318">
    <property type="protein sequence ID" value="KKK63818.1"/>
    <property type="molecule type" value="Genomic_DNA"/>
</dbReference>
<gene>
    <name evidence="2" type="ORF">LCGC14_2990460</name>
</gene>
<proteinExistence type="predicted"/>
<feature type="non-terminal residue" evidence="2">
    <location>
        <position position="46"/>
    </location>
</feature>
<reference evidence="2" key="1">
    <citation type="journal article" date="2015" name="Nature">
        <title>Complex archaea that bridge the gap between prokaryotes and eukaryotes.</title>
        <authorList>
            <person name="Spang A."/>
            <person name="Saw J.H."/>
            <person name="Jorgensen S.L."/>
            <person name="Zaremba-Niedzwiedzka K."/>
            <person name="Martijn J."/>
            <person name="Lind A.E."/>
            <person name="van Eijk R."/>
            <person name="Schleper C."/>
            <person name="Guy L."/>
            <person name="Ettema T.J."/>
        </authorList>
    </citation>
    <scope>NUCLEOTIDE SEQUENCE</scope>
</reference>
<evidence type="ECO:0000313" key="2">
    <source>
        <dbReference type="EMBL" id="KKK63818.1"/>
    </source>
</evidence>
<feature type="region of interest" description="Disordered" evidence="1">
    <location>
        <begin position="22"/>
        <end position="46"/>
    </location>
</feature>
<evidence type="ECO:0000256" key="1">
    <source>
        <dbReference type="SAM" id="MobiDB-lite"/>
    </source>
</evidence>